<dbReference type="GO" id="GO:0005524">
    <property type="term" value="F:ATP binding"/>
    <property type="evidence" value="ECO:0007669"/>
    <property type="project" value="InterPro"/>
</dbReference>
<dbReference type="GO" id="GO:0003678">
    <property type="term" value="F:DNA helicase activity"/>
    <property type="evidence" value="ECO:0007669"/>
    <property type="project" value="InterPro"/>
</dbReference>
<dbReference type="InterPro" id="IPR027417">
    <property type="entry name" value="P-loop_NTPase"/>
</dbReference>
<feature type="domain" description="AAA+ ATPase" evidence="4">
    <location>
        <begin position="180"/>
        <end position="402"/>
    </location>
</feature>
<dbReference type="PANTHER" id="PTHR30153:SF2">
    <property type="entry name" value="REPLICATIVE DNA HELICASE"/>
    <property type="match status" value="1"/>
</dbReference>
<dbReference type="GO" id="GO:0005829">
    <property type="term" value="C:cytosol"/>
    <property type="evidence" value="ECO:0007669"/>
    <property type="project" value="TreeGrafter"/>
</dbReference>
<dbReference type="AlphaFoldDB" id="A0A5P8KIC1"/>
<dbReference type="InterPro" id="IPR003593">
    <property type="entry name" value="AAA+_ATPase"/>
</dbReference>
<organism evidence="5 6">
    <name type="scientific">Streptomyces phaeolivaceus</name>
    <dbReference type="NCBI Taxonomy" id="2653200"/>
    <lineage>
        <taxon>Bacteria</taxon>
        <taxon>Bacillati</taxon>
        <taxon>Actinomycetota</taxon>
        <taxon>Actinomycetes</taxon>
        <taxon>Kitasatosporales</taxon>
        <taxon>Streptomycetaceae</taxon>
        <taxon>Streptomyces</taxon>
    </lineage>
</organism>
<keyword evidence="2" id="KW-0235">DNA replication</keyword>
<dbReference type="GO" id="GO:1990077">
    <property type="term" value="C:primosome complex"/>
    <property type="evidence" value="ECO:0007669"/>
    <property type="project" value="UniProtKB-KW"/>
</dbReference>
<dbReference type="GO" id="GO:0006269">
    <property type="term" value="P:DNA replication, synthesis of primer"/>
    <property type="evidence" value="ECO:0007669"/>
    <property type="project" value="UniProtKB-KW"/>
</dbReference>
<name>A0A5P8KIC1_9ACTN</name>
<keyword evidence="3" id="KW-0238">DNA-binding</keyword>
<evidence type="ECO:0000313" key="6">
    <source>
        <dbReference type="Proteomes" id="UP000327294"/>
    </source>
</evidence>
<dbReference type="EMBL" id="CP045096">
    <property type="protein sequence ID" value="QFR02765.1"/>
    <property type="molecule type" value="Genomic_DNA"/>
</dbReference>
<dbReference type="SMART" id="SM00382">
    <property type="entry name" value="AAA"/>
    <property type="match status" value="1"/>
</dbReference>
<reference evidence="5 6" key="1">
    <citation type="submission" date="2019-10" db="EMBL/GenBank/DDBJ databases">
        <title>Streptomyces sp. strain GY16 isolated from leaves of Broussonetia papyrifera.</title>
        <authorList>
            <person name="Mo P."/>
        </authorList>
    </citation>
    <scope>NUCLEOTIDE SEQUENCE [LARGE SCALE GENOMIC DNA]</scope>
    <source>
        <strain evidence="5 6">GY16</strain>
    </source>
</reference>
<evidence type="ECO:0000313" key="5">
    <source>
        <dbReference type="EMBL" id="QFR02765.1"/>
    </source>
</evidence>
<evidence type="ECO:0000259" key="4">
    <source>
        <dbReference type="SMART" id="SM00382"/>
    </source>
</evidence>
<accession>A0A5P8KIC1</accession>
<gene>
    <name evidence="5" type="ORF">F9278_23750</name>
</gene>
<evidence type="ECO:0000256" key="2">
    <source>
        <dbReference type="ARBA" id="ARBA00022705"/>
    </source>
</evidence>
<dbReference type="PANTHER" id="PTHR30153">
    <property type="entry name" value="REPLICATIVE DNA HELICASE DNAB"/>
    <property type="match status" value="1"/>
</dbReference>
<dbReference type="InterPro" id="IPR036185">
    <property type="entry name" value="DNA_heli_DnaB-like_N_sf"/>
</dbReference>
<dbReference type="SUPFAM" id="SSF48024">
    <property type="entry name" value="N-terminal domain of DnaB helicase"/>
    <property type="match status" value="1"/>
</dbReference>
<dbReference type="Gene3D" id="1.10.860.10">
    <property type="entry name" value="DNAb Helicase, Chain A"/>
    <property type="match status" value="1"/>
</dbReference>
<dbReference type="SUPFAM" id="SSF52540">
    <property type="entry name" value="P-loop containing nucleoside triphosphate hydrolases"/>
    <property type="match status" value="1"/>
</dbReference>
<dbReference type="Pfam" id="PF13481">
    <property type="entry name" value="AAA_25"/>
    <property type="match status" value="1"/>
</dbReference>
<sequence length="474" mass="50858">MEAEQAVLGACMYSAAAVDAARPILQAIDFYRPAHSDIWRTLLSLRDEGSPTDPIALGEELGRVGALTRVGGSPYLHTLAGATPGPANCDYYAEIVREKAELRRLQAAAVHTLQQSGAEGADPAQIRVLLQSALDSTDWRGSSGGGRLSRFAVDGWDFVNSLGTEVPPVWGTPEQTGWASGESLMLVGPPGVGKSTIAHQLVMARLGFQALVLGMPVTEGRRVLYLAMDRPPQIARALRRLVRPIDEETLRDRLVVWGGPLPATLDREPNLLAELAAHHDADTVVIDSVKDIVGKLTDDEAVGAYNRARQQLLRSGAELLELHHQRKSAADAKPGGRPTLDKVYGTTWFTAGAGSVMFLSGGAGDATVKLHHAKTVTGEIGPLTVVHDHRRGTSRVDVPLDPYTLLRDAPGGLTSRELAALMTGEADPSAKEQERARRTLKALHEVGQATKEQEPGGSRQVRYRATARHMAVVS</sequence>
<dbReference type="Proteomes" id="UP000327294">
    <property type="component" value="Chromosome"/>
</dbReference>
<dbReference type="Gene3D" id="3.40.50.300">
    <property type="entry name" value="P-loop containing nucleotide triphosphate hydrolases"/>
    <property type="match status" value="1"/>
</dbReference>
<dbReference type="InterPro" id="IPR016136">
    <property type="entry name" value="DNA_helicase_N/primase_C"/>
</dbReference>
<dbReference type="InterPro" id="IPR007693">
    <property type="entry name" value="DNA_helicase_DnaB-like_N"/>
</dbReference>
<keyword evidence="1" id="KW-0639">Primosome</keyword>
<keyword evidence="6" id="KW-1185">Reference proteome</keyword>
<protein>
    <submittedName>
        <fullName evidence="5">AAA family ATPase</fullName>
    </submittedName>
</protein>
<dbReference type="GO" id="GO:0003677">
    <property type="term" value="F:DNA binding"/>
    <property type="evidence" value="ECO:0007669"/>
    <property type="project" value="UniProtKB-KW"/>
</dbReference>
<proteinExistence type="predicted"/>
<dbReference type="KEGG" id="sphv:F9278_23750"/>
<evidence type="ECO:0000256" key="1">
    <source>
        <dbReference type="ARBA" id="ARBA00022515"/>
    </source>
</evidence>
<dbReference type="Pfam" id="PF00772">
    <property type="entry name" value="DnaB"/>
    <property type="match status" value="1"/>
</dbReference>
<evidence type="ECO:0000256" key="3">
    <source>
        <dbReference type="ARBA" id="ARBA00023125"/>
    </source>
</evidence>